<name>V5HPM9_IXORI</name>
<proteinExistence type="evidence at transcript level"/>
<dbReference type="SUPFAM" id="SSF57362">
    <property type="entry name" value="BPTI-like"/>
    <property type="match status" value="1"/>
</dbReference>
<dbReference type="GO" id="GO:0004867">
    <property type="term" value="F:serine-type endopeptidase inhibitor activity"/>
    <property type="evidence" value="ECO:0007669"/>
    <property type="project" value="InterPro"/>
</dbReference>
<dbReference type="Gene3D" id="4.10.410.10">
    <property type="entry name" value="Pancreatic trypsin inhibitor Kunitz domain"/>
    <property type="match status" value="1"/>
</dbReference>
<evidence type="ECO:0000256" key="1">
    <source>
        <dbReference type="SAM" id="SignalP"/>
    </source>
</evidence>
<evidence type="ECO:0000259" key="2">
    <source>
        <dbReference type="PROSITE" id="PS50279"/>
    </source>
</evidence>
<reference evidence="3" key="1">
    <citation type="journal article" date="2015" name="Sci. Rep.">
        <title>Tissue- and time-dependent transcription in Ixodes ricinus salivary glands and midguts when blood feeding on the vertebrate host.</title>
        <authorList>
            <person name="Kotsyfakis M."/>
            <person name="Schwarz A."/>
            <person name="Erhart J."/>
            <person name="Ribeiro J.M."/>
        </authorList>
    </citation>
    <scope>NUCLEOTIDE SEQUENCE</scope>
    <source>
        <tissue evidence="3">Salivary gland and midgut</tissue>
    </source>
</reference>
<dbReference type="InterPro" id="IPR036880">
    <property type="entry name" value="Kunitz_BPTI_sf"/>
</dbReference>
<feature type="signal peptide" evidence="1">
    <location>
        <begin position="1"/>
        <end position="19"/>
    </location>
</feature>
<organism evidence="3">
    <name type="scientific">Ixodes ricinus</name>
    <name type="common">Common tick</name>
    <name type="synonym">Acarus ricinus</name>
    <dbReference type="NCBI Taxonomy" id="34613"/>
    <lineage>
        <taxon>Eukaryota</taxon>
        <taxon>Metazoa</taxon>
        <taxon>Ecdysozoa</taxon>
        <taxon>Arthropoda</taxon>
        <taxon>Chelicerata</taxon>
        <taxon>Arachnida</taxon>
        <taxon>Acari</taxon>
        <taxon>Parasitiformes</taxon>
        <taxon>Ixodida</taxon>
        <taxon>Ixodoidea</taxon>
        <taxon>Ixodidae</taxon>
        <taxon>Ixodinae</taxon>
        <taxon>Ixodes</taxon>
    </lineage>
</organism>
<keyword evidence="1" id="KW-0732">Signal</keyword>
<evidence type="ECO:0000313" key="3">
    <source>
        <dbReference type="EMBL" id="JAB77682.1"/>
    </source>
</evidence>
<dbReference type="AlphaFoldDB" id="V5HPM9"/>
<dbReference type="EMBL" id="GANP01006786">
    <property type="protein sequence ID" value="JAB77682.1"/>
    <property type="molecule type" value="mRNA"/>
</dbReference>
<dbReference type="InterPro" id="IPR002223">
    <property type="entry name" value="Kunitz_BPTI"/>
</dbReference>
<feature type="domain" description="BPTI/Kunitz inhibitor" evidence="2">
    <location>
        <begin position="25"/>
        <end position="75"/>
    </location>
</feature>
<protein>
    <submittedName>
        <fullName evidence="3">Putative tick kunitz 31</fullName>
    </submittedName>
</protein>
<sequence>MKAILAVTCFLSAVVLISALDKQVCEGPHATSACAPNVPLRNWYYFNNGTGKCEVSFGCGGPNEFPTEDQCRQECPYGTYASNV</sequence>
<dbReference type="Pfam" id="PF00014">
    <property type="entry name" value="Kunitz_BPTI"/>
    <property type="match status" value="1"/>
</dbReference>
<accession>V5HPM9</accession>
<dbReference type="PROSITE" id="PS50279">
    <property type="entry name" value="BPTI_KUNITZ_2"/>
    <property type="match status" value="1"/>
</dbReference>
<dbReference type="CDD" id="cd00109">
    <property type="entry name" value="Kunitz-type"/>
    <property type="match status" value="1"/>
</dbReference>
<dbReference type="SMART" id="SM00131">
    <property type="entry name" value="KU"/>
    <property type="match status" value="1"/>
</dbReference>
<feature type="chain" id="PRO_5004735643" evidence="1">
    <location>
        <begin position="20"/>
        <end position="84"/>
    </location>
</feature>